<dbReference type="GO" id="GO:0008270">
    <property type="term" value="F:zinc ion binding"/>
    <property type="evidence" value="ECO:0007669"/>
    <property type="project" value="UniProtKB-KW"/>
</dbReference>
<dbReference type="SUPFAM" id="SSF81631">
    <property type="entry name" value="PAP/OAS1 substrate-binding domain"/>
    <property type="match status" value="1"/>
</dbReference>
<comment type="caution">
    <text evidence="11">The sequence shown here is derived from an EMBL/GenBank/DDBJ whole genome shotgun (WGS) entry which is preliminary data.</text>
</comment>
<dbReference type="InterPro" id="IPR054708">
    <property type="entry name" value="MTPAP-like_central"/>
</dbReference>
<dbReference type="InterPro" id="IPR036236">
    <property type="entry name" value="Znf_C2H2_sf"/>
</dbReference>
<dbReference type="InterPro" id="IPR000690">
    <property type="entry name" value="Matrin/U1-C_Znf_C2H2"/>
</dbReference>
<dbReference type="Gene3D" id="3.30.160.60">
    <property type="entry name" value="Classic Zinc Finger"/>
    <property type="match status" value="1"/>
</dbReference>
<keyword evidence="9" id="KW-0539">Nucleus</keyword>
<accession>A0ABD2X0B2</accession>
<evidence type="ECO:0000256" key="9">
    <source>
        <dbReference type="ARBA" id="ARBA00023242"/>
    </source>
</evidence>
<dbReference type="Pfam" id="PF12171">
    <property type="entry name" value="zf-C2H2_jaz"/>
    <property type="match status" value="1"/>
</dbReference>
<dbReference type="Gene3D" id="1.10.1410.10">
    <property type="match status" value="1"/>
</dbReference>
<dbReference type="SUPFAM" id="SSF57667">
    <property type="entry name" value="beta-beta-alpha zinc fingers"/>
    <property type="match status" value="1"/>
</dbReference>
<evidence type="ECO:0000256" key="3">
    <source>
        <dbReference type="ARBA" id="ARBA00004123"/>
    </source>
</evidence>
<evidence type="ECO:0000256" key="7">
    <source>
        <dbReference type="ARBA" id="ARBA00022833"/>
    </source>
</evidence>
<dbReference type="SUPFAM" id="SSF81301">
    <property type="entry name" value="Nucleotidyltransferase"/>
    <property type="match status" value="1"/>
</dbReference>
<dbReference type="Pfam" id="PF03828">
    <property type="entry name" value="PAP_assoc"/>
    <property type="match status" value="1"/>
</dbReference>
<evidence type="ECO:0000256" key="2">
    <source>
        <dbReference type="ARBA" id="ARBA00001946"/>
    </source>
</evidence>
<gene>
    <name evidence="11" type="ORF">TKK_007875</name>
</gene>
<evidence type="ECO:0000256" key="1">
    <source>
        <dbReference type="ARBA" id="ARBA00001936"/>
    </source>
</evidence>
<sequence>MSNYCEICEMVFVNESALVGHQNGKKHKRAASRINLFKDIAERSIFITGFPTYMHREEFLDFLSQYGKIYKHFWYPKHVIVEFERKEPVIALLKEPVFFSNVKLKIKPRTMSKTFEKKVEKPVPAINDTQDLIFENIKSIFDGVPNFDESLRAFINEVAMTQQDLETRYEPTIIQLTDIFRQQFPHCSIHRFGSSVSGLGFKNCDLDIFLDTGLRLVHEKDECQDPNSITPATVFAEVKRKLYGKRNLFAKVVPIPKAKTPIIKCIYIPSHISCDISFKNSLAVYNSKMMRYYLSLDPRLQPTMMVIKYWLSNLEIKNGDRMSKYALMLLFLFYLQQPTVKIVPPIYDLKKNCVPQVVEGWQVNYEELSTPFEQPEISKTKSIPQLLQGFFEFYKEYDFKNNIVCPLDGQSHLKSEFQEIDQLPECMDRYKSYIKNSENPVVFPTTTCMCVQDPNELNHSVTAGVSYKCLQNFQSNCNLASIVCAKESENNYKDLLPNLFAAIVKPKQNPRHVKKYTFVVYANKLLKAGLPKDLDSRTDIKDKSSFINDNWFNLITRFTETYLEKVLRFNVRMTYVAKDTKQQKVDNQSDVHSNAMKKVVFHCLGEQILWRNRKNSQAVLDPSISGLTKEIDVTNRIINDVESSEKFSKINMDFECHIIQKKGPNVHVNFSLVNNNCPQNVYSDLVCHLQNRMINVFRKTATHMIQYGKTNLNA</sequence>
<dbReference type="InterPro" id="IPR043519">
    <property type="entry name" value="NT_sf"/>
</dbReference>
<dbReference type="Pfam" id="PF22600">
    <property type="entry name" value="MTPAP-like_central"/>
    <property type="match status" value="1"/>
</dbReference>
<dbReference type="PROSITE" id="PS00028">
    <property type="entry name" value="ZINC_FINGER_C2H2_1"/>
    <property type="match status" value="1"/>
</dbReference>
<evidence type="ECO:0000256" key="8">
    <source>
        <dbReference type="ARBA" id="ARBA00022842"/>
    </source>
</evidence>
<keyword evidence="8" id="KW-0460">Magnesium</keyword>
<keyword evidence="7" id="KW-0862">Zinc</keyword>
<dbReference type="CDD" id="cd05402">
    <property type="entry name" value="NT_PAP_TUTase"/>
    <property type="match status" value="1"/>
</dbReference>
<proteinExistence type="predicted"/>
<dbReference type="GO" id="GO:1990817">
    <property type="term" value="F:poly(A) RNA polymerase activity"/>
    <property type="evidence" value="ECO:0007669"/>
    <property type="project" value="UniProtKB-ARBA"/>
</dbReference>
<evidence type="ECO:0000256" key="6">
    <source>
        <dbReference type="ARBA" id="ARBA00022771"/>
    </source>
</evidence>
<organism evidence="11 12">
    <name type="scientific">Trichogramma kaykai</name>
    <dbReference type="NCBI Taxonomy" id="54128"/>
    <lineage>
        <taxon>Eukaryota</taxon>
        <taxon>Metazoa</taxon>
        <taxon>Ecdysozoa</taxon>
        <taxon>Arthropoda</taxon>
        <taxon>Hexapoda</taxon>
        <taxon>Insecta</taxon>
        <taxon>Pterygota</taxon>
        <taxon>Neoptera</taxon>
        <taxon>Endopterygota</taxon>
        <taxon>Hymenoptera</taxon>
        <taxon>Apocrita</taxon>
        <taxon>Proctotrupomorpha</taxon>
        <taxon>Chalcidoidea</taxon>
        <taxon>Trichogrammatidae</taxon>
        <taxon>Trichogramma</taxon>
    </lineage>
</organism>
<dbReference type="GO" id="GO:0005634">
    <property type="term" value="C:nucleus"/>
    <property type="evidence" value="ECO:0007669"/>
    <property type="project" value="UniProtKB-SubCell"/>
</dbReference>
<dbReference type="AlphaFoldDB" id="A0ABD2X0B2"/>
<dbReference type="Proteomes" id="UP001627154">
    <property type="component" value="Unassembled WGS sequence"/>
</dbReference>
<dbReference type="InterPro" id="IPR013087">
    <property type="entry name" value="Znf_C2H2_type"/>
</dbReference>
<comment type="cofactor">
    <cofactor evidence="2">
        <name>Mg(2+)</name>
        <dbReference type="ChEBI" id="CHEBI:18420"/>
    </cofactor>
</comment>
<dbReference type="PANTHER" id="PTHR12271:SF127">
    <property type="entry name" value="SPECKLE TARGETED PIP5K1A-REGULATED POLY(A) POLYMERASE"/>
    <property type="match status" value="1"/>
</dbReference>
<evidence type="ECO:0000256" key="4">
    <source>
        <dbReference type="ARBA" id="ARBA00022679"/>
    </source>
</evidence>
<dbReference type="Gene3D" id="3.30.460.10">
    <property type="entry name" value="Beta Polymerase, domain 2"/>
    <property type="match status" value="1"/>
</dbReference>
<evidence type="ECO:0000313" key="11">
    <source>
        <dbReference type="EMBL" id="KAL3398753.1"/>
    </source>
</evidence>
<evidence type="ECO:0000313" key="12">
    <source>
        <dbReference type="Proteomes" id="UP001627154"/>
    </source>
</evidence>
<dbReference type="InterPro" id="IPR041252">
    <property type="entry name" value="RL"/>
</dbReference>
<keyword evidence="6" id="KW-0863">Zinc-finger</keyword>
<keyword evidence="4" id="KW-0808">Transferase</keyword>
<protein>
    <recommendedName>
        <fullName evidence="10">Matrin-type domain-containing protein</fullName>
    </recommendedName>
</protein>
<evidence type="ECO:0000259" key="10">
    <source>
        <dbReference type="PROSITE" id="PS50171"/>
    </source>
</evidence>
<dbReference type="InterPro" id="IPR022755">
    <property type="entry name" value="Znf_C2H2_jaz"/>
</dbReference>
<dbReference type="InterPro" id="IPR002058">
    <property type="entry name" value="PAP_assoc"/>
</dbReference>
<feature type="domain" description="Matrin-type" evidence="10">
    <location>
        <begin position="3"/>
        <end position="33"/>
    </location>
</feature>
<evidence type="ECO:0000256" key="5">
    <source>
        <dbReference type="ARBA" id="ARBA00022723"/>
    </source>
</evidence>
<dbReference type="SUPFAM" id="SSF54928">
    <property type="entry name" value="RNA-binding domain, RBD"/>
    <property type="match status" value="1"/>
</dbReference>
<keyword evidence="5" id="KW-0479">Metal-binding</keyword>
<dbReference type="PANTHER" id="PTHR12271">
    <property type="entry name" value="POLY A POLYMERASE CID PAP -RELATED"/>
    <property type="match status" value="1"/>
</dbReference>
<dbReference type="EMBL" id="JBJJXI010000059">
    <property type="protein sequence ID" value="KAL3398753.1"/>
    <property type="molecule type" value="Genomic_DNA"/>
</dbReference>
<keyword evidence="12" id="KW-1185">Reference proteome</keyword>
<comment type="cofactor">
    <cofactor evidence="1">
        <name>Mn(2+)</name>
        <dbReference type="ChEBI" id="CHEBI:29035"/>
    </cofactor>
</comment>
<reference evidence="11 12" key="1">
    <citation type="journal article" date="2024" name="bioRxiv">
        <title>A reference genome for Trichogramma kaykai: A tiny desert-dwelling parasitoid wasp with competing sex-ratio distorters.</title>
        <authorList>
            <person name="Culotta J."/>
            <person name="Lindsey A.R."/>
        </authorList>
    </citation>
    <scope>NUCLEOTIDE SEQUENCE [LARGE SCALE GENOMIC DNA]</scope>
    <source>
        <strain evidence="11 12">KSX58</strain>
    </source>
</reference>
<dbReference type="PROSITE" id="PS50171">
    <property type="entry name" value="ZF_MATRIN"/>
    <property type="match status" value="1"/>
</dbReference>
<name>A0ABD2X0B2_9HYME</name>
<dbReference type="InterPro" id="IPR035979">
    <property type="entry name" value="RBD_domain_sf"/>
</dbReference>
<dbReference type="Pfam" id="PF17797">
    <property type="entry name" value="RL"/>
    <property type="match status" value="1"/>
</dbReference>
<comment type="subcellular location">
    <subcellularLocation>
        <location evidence="3">Nucleus</location>
    </subcellularLocation>
</comment>